<dbReference type="RefSeq" id="WP_394488716.1">
    <property type="nucleotide sequence ID" value="NZ_JBIGIA010000009.1"/>
</dbReference>
<feature type="domain" description="Fibronectin type-III" evidence="1">
    <location>
        <begin position="437"/>
        <end position="530"/>
    </location>
</feature>
<dbReference type="InterPro" id="IPR003961">
    <property type="entry name" value="FN3_dom"/>
</dbReference>
<evidence type="ECO:0000313" key="3">
    <source>
        <dbReference type="Proteomes" id="UP001606305"/>
    </source>
</evidence>
<keyword evidence="3" id="KW-1185">Reference proteome</keyword>
<gene>
    <name evidence="2" type="ORF">ACG00X_13545</name>
</gene>
<dbReference type="EMBL" id="JBIGIA010000009">
    <property type="protein sequence ID" value="MFG6457861.1"/>
    <property type="molecule type" value="Genomic_DNA"/>
</dbReference>
<organism evidence="2 3">
    <name type="scientific">Pelomonas nitida</name>
    <dbReference type="NCBI Taxonomy" id="3299027"/>
    <lineage>
        <taxon>Bacteria</taxon>
        <taxon>Pseudomonadati</taxon>
        <taxon>Pseudomonadota</taxon>
        <taxon>Betaproteobacteria</taxon>
        <taxon>Burkholderiales</taxon>
        <taxon>Sphaerotilaceae</taxon>
        <taxon>Roseateles</taxon>
    </lineage>
</organism>
<proteinExistence type="predicted"/>
<dbReference type="PROSITE" id="PS50853">
    <property type="entry name" value="FN3"/>
    <property type="match status" value="1"/>
</dbReference>
<evidence type="ECO:0000259" key="1">
    <source>
        <dbReference type="PROSITE" id="PS50853"/>
    </source>
</evidence>
<accession>A0ABW7G7H0</accession>
<dbReference type="Proteomes" id="UP001606305">
    <property type="component" value="Unassembled WGS sequence"/>
</dbReference>
<sequence>MALVSDSLTIPPASSLNGTGASASARQVAAAASRAVVPLVYGEDRIGGLVLNVLPKAGTPGTLLVQVLWCLGCDSINDLRLGDEVLPASITAVHYAGDQTAADATLAAAIAAQGITAAVRPLTGHAWSLITMPAALFSGTLNFTARIRGRKCYDPAFDTTAGGAGPQRLADPSTWAYSEVPAVCLGDFLASKAYGCGVAVDWASVKAVGAANRAIVPGSSEMRRVLGVSFTTPSAAKDVAETLRAYAGCFLLPSAGGVRLLADANDAPAATYRHTSGDISAIDSLELRDLNQAPTAVEVIYTDTSAIPWRDASAVAQLDGAGTTKPWRLSQVRMPGIHRYSQALREATERLNKLVLFDVSTSLEVFDNGIRHDEGDIINVEHPIGLAMEAMRVTAVSLAGPGRWRLDLVRHSAAAYSDSVATVAATVDGARVLPIAPPANVEGLVGAVGKGVITWSWTPSAERYYLETRARLNGSNWDTATPLWFGRASALVQTVGAPGTYTLRVRHAVIDGQESLGTTSASVTVTTADLDPTQPDPTPPPQPTLPTLTPGFATVLIEQALPTYTVGHGHGTTRVYGKAYTSGPLPTFADAKLLGEFAGGAYGLPCALGTTLRLWITWVTRDGYESTTPAGGTNGMAVTTGKIGNADIAPLAIAAAQLANDAVDLGGSKVTGTITDPARFGAAAIGYTVTQYLVATSGVMGNLVVDNGQISSLSVAKLLGGSLSVSAYIQSQNYSQGVSGWRINADGTAEFSAASIRGQLTAAQIDSRGLSIKDAAGNVLLAAGTPLAASNITPAAGWLNSNISIGANGALIGGAGGQVTLPGLGLRAYTISSTGYTSTPRIAIGLWRDGAQIDGSGAWWNFRVINRYTGVLGYAVTWHPGDADSKCDDIAAALNAFGNSYILAVWTNDHPSGKMPLAPLIAAMKRCGASALKLQGATFTGMFRAAYCMVGVCGAGEGTGLEVIAPASAMAIELPFSLDANGNLLGVNAGKTTIVDYGYTGDLNATNGAPAGTYVGSNLAQDLETLAGAQAKADAAANSATSAANTYAAAVADLARINAQAHADNIVDAEETRAIADASNKAEAARAAAVAAAAADATAKADVAALTANWSGVTGPGKPQDNATVGATIGTNLGGAFTQASWDVVMSNAYIRASHIQQLTANNLTVDALSRTVNGQVSGSPSGARVEITANRVSIYNSSNAERVRLSA</sequence>
<reference evidence="2 3" key="1">
    <citation type="submission" date="2024-09" db="EMBL/GenBank/DDBJ databases">
        <title>Novel species of the genus Pelomonas and Roseateles isolated from streams.</title>
        <authorList>
            <person name="Lu H."/>
        </authorList>
    </citation>
    <scope>NUCLEOTIDE SEQUENCE [LARGE SCALE GENOMIC DNA]</scope>
    <source>
        <strain evidence="2 3">BYS96W</strain>
    </source>
</reference>
<dbReference type="Pfam" id="PF09327">
    <property type="entry name" value="Phage_Tail_Tip"/>
    <property type="match status" value="1"/>
</dbReference>
<dbReference type="InterPro" id="IPR015406">
    <property type="entry name" value="GpJ_CSF"/>
</dbReference>
<comment type="caution">
    <text evidence="2">The sequence shown here is derived from an EMBL/GenBank/DDBJ whole genome shotgun (WGS) entry which is preliminary data.</text>
</comment>
<protein>
    <recommendedName>
        <fullName evidence="1">Fibronectin type-III domain-containing protein</fullName>
    </recommendedName>
</protein>
<name>A0ABW7G7H0_9BURK</name>
<evidence type="ECO:0000313" key="2">
    <source>
        <dbReference type="EMBL" id="MFG6457861.1"/>
    </source>
</evidence>